<evidence type="ECO:0000313" key="2">
    <source>
        <dbReference type="Proteomes" id="UP000000763"/>
    </source>
</evidence>
<dbReference type="Proteomes" id="UP000000763">
    <property type="component" value="Chromosome 8"/>
</dbReference>
<sequence>MAAEWLGSHRARELTVRHAVEVEGIVKLRPLYASRGHGDDGVEKKYTASALIADWLVMAVRLGG</sequence>
<accession>Q6ZKG6</accession>
<organism evidence="1 2">
    <name type="scientific">Oryza sativa subsp. japonica</name>
    <name type="common">Rice</name>
    <dbReference type="NCBI Taxonomy" id="39947"/>
    <lineage>
        <taxon>Eukaryota</taxon>
        <taxon>Viridiplantae</taxon>
        <taxon>Streptophyta</taxon>
        <taxon>Embryophyta</taxon>
        <taxon>Tracheophyta</taxon>
        <taxon>Spermatophyta</taxon>
        <taxon>Magnoliopsida</taxon>
        <taxon>Liliopsida</taxon>
        <taxon>Poales</taxon>
        <taxon>Poaceae</taxon>
        <taxon>BOP clade</taxon>
        <taxon>Oryzoideae</taxon>
        <taxon>Oryzeae</taxon>
        <taxon>Oryzinae</taxon>
        <taxon>Oryza</taxon>
        <taxon>Oryza sativa</taxon>
    </lineage>
</organism>
<dbReference type="AlphaFoldDB" id="Q6ZKG6"/>
<name>Q6ZKG6_ORYSJ</name>
<gene>
    <name evidence="1" type="primary">OJ1119_E09.21</name>
</gene>
<evidence type="ECO:0000313" key="1">
    <source>
        <dbReference type="EMBL" id="BAD03033.1"/>
    </source>
</evidence>
<dbReference type="EMBL" id="AP003877">
    <property type="protein sequence ID" value="BAD03033.1"/>
    <property type="molecule type" value="Genomic_DNA"/>
</dbReference>
<reference evidence="2" key="1">
    <citation type="journal article" date="2005" name="Nature">
        <title>The map-based sequence of the rice genome.</title>
        <authorList>
            <consortium name="International rice genome sequencing project (IRGSP)"/>
            <person name="Matsumoto T."/>
            <person name="Wu J."/>
            <person name="Kanamori H."/>
            <person name="Katayose Y."/>
            <person name="Fujisawa M."/>
            <person name="Namiki N."/>
            <person name="Mizuno H."/>
            <person name="Yamamoto K."/>
            <person name="Antonio B.A."/>
            <person name="Baba T."/>
            <person name="Sakata K."/>
            <person name="Nagamura Y."/>
            <person name="Aoki H."/>
            <person name="Arikawa K."/>
            <person name="Arita K."/>
            <person name="Bito T."/>
            <person name="Chiden Y."/>
            <person name="Fujitsuka N."/>
            <person name="Fukunaka R."/>
            <person name="Hamada M."/>
            <person name="Harada C."/>
            <person name="Hayashi A."/>
            <person name="Hijishita S."/>
            <person name="Honda M."/>
            <person name="Hosokawa S."/>
            <person name="Ichikawa Y."/>
            <person name="Idonuma A."/>
            <person name="Iijima M."/>
            <person name="Ikeda M."/>
            <person name="Ikeno M."/>
            <person name="Ito K."/>
            <person name="Ito S."/>
            <person name="Ito T."/>
            <person name="Ito Y."/>
            <person name="Ito Y."/>
            <person name="Iwabuchi A."/>
            <person name="Kamiya K."/>
            <person name="Karasawa W."/>
            <person name="Kurita K."/>
            <person name="Katagiri S."/>
            <person name="Kikuta A."/>
            <person name="Kobayashi H."/>
            <person name="Kobayashi N."/>
            <person name="Machita K."/>
            <person name="Maehara T."/>
            <person name="Masukawa M."/>
            <person name="Mizubayashi T."/>
            <person name="Mukai Y."/>
            <person name="Nagasaki H."/>
            <person name="Nagata Y."/>
            <person name="Naito S."/>
            <person name="Nakashima M."/>
            <person name="Nakama Y."/>
            <person name="Nakamichi Y."/>
            <person name="Nakamura M."/>
            <person name="Meguro A."/>
            <person name="Negishi M."/>
            <person name="Ohta I."/>
            <person name="Ohta T."/>
            <person name="Okamoto M."/>
            <person name="Ono N."/>
            <person name="Saji S."/>
            <person name="Sakaguchi M."/>
            <person name="Sakai K."/>
            <person name="Shibata M."/>
            <person name="Shimokawa T."/>
            <person name="Song J."/>
            <person name="Takazaki Y."/>
            <person name="Terasawa K."/>
            <person name="Tsugane M."/>
            <person name="Tsuji K."/>
            <person name="Ueda S."/>
            <person name="Waki K."/>
            <person name="Yamagata H."/>
            <person name="Yamamoto M."/>
            <person name="Yamamoto S."/>
            <person name="Yamane H."/>
            <person name="Yoshiki S."/>
            <person name="Yoshihara R."/>
            <person name="Yukawa K."/>
            <person name="Zhong H."/>
            <person name="Yano M."/>
            <person name="Yuan Q."/>
            <person name="Ouyang S."/>
            <person name="Liu J."/>
            <person name="Jones K.M."/>
            <person name="Gansberger K."/>
            <person name="Moffat K."/>
            <person name="Hill J."/>
            <person name="Bera J."/>
            <person name="Fadrosh D."/>
            <person name="Jin S."/>
            <person name="Johri S."/>
            <person name="Kim M."/>
            <person name="Overton L."/>
            <person name="Reardon M."/>
            <person name="Tsitrin T."/>
            <person name="Vuong H."/>
            <person name="Weaver B."/>
            <person name="Ciecko A."/>
            <person name="Tallon L."/>
            <person name="Jackson J."/>
            <person name="Pai G."/>
            <person name="Aken S.V."/>
            <person name="Utterback T."/>
            <person name="Reidmuller S."/>
            <person name="Feldblyum T."/>
            <person name="Hsiao J."/>
            <person name="Zismann V."/>
            <person name="Iobst S."/>
            <person name="de Vazeille A.R."/>
            <person name="Buell C.R."/>
            <person name="Ying K."/>
            <person name="Li Y."/>
            <person name="Lu T."/>
            <person name="Huang Y."/>
            <person name="Zhao Q."/>
            <person name="Feng Q."/>
            <person name="Zhang L."/>
            <person name="Zhu J."/>
            <person name="Weng Q."/>
            <person name="Mu J."/>
            <person name="Lu Y."/>
            <person name="Fan D."/>
            <person name="Liu Y."/>
            <person name="Guan J."/>
            <person name="Zhang Y."/>
            <person name="Yu S."/>
            <person name="Liu X."/>
            <person name="Zhang Y."/>
            <person name="Hong G."/>
            <person name="Han B."/>
            <person name="Choisne N."/>
            <person name="Demange N."/>
            <person name="Orjeda G."/>
            <person name="Samain S."/>
            <person name="Cattolico L."/>
            <person name="Pelletier E."/>
            <person name="Couloux A."/>
            <person name="Segurens B."/>
            <person name="Wincker P."/>
            <person name="D'Hont A."/>
            <person name="Scarpelli C."/>
            <person name="Weissenbach J."/>
            <person name="Salanoubat M."/>
            <person name="Quetier F."/>
            <person name="Yu Y."/>
            <person name="Kim H.R."/>
            <person name="Rambo T."/>
            <person name="Currie J."/>
            <person name="Collura K."/>
            <person name="Luo M."/>
            <person name="Yang T."/>
            <person name="Ammiraju J.S.S."/>
            <person name="Engler F."/>
            <person name="Soderlund C."/>
            <person name="Wing R.A."/>
            <person name="Palmer L.E."/>
            <person name="de la Bastide M."/>
            <person name="Spiegel L."/>
            <person name="Nascimento L."/>
            <person name="Zutavern T."/>
            <person name="O'Shaughnessy A."/>
            <person name="Dike S."/>
            <person name="Dedhia N."/>
            <person name="Preston R."/>
            <person name="Balija V."/>
            <person name="McCombie W.R."/>
            <person name="Chow T."/>
            <person name="Chen H."/>
            <person name="Chung M."/>
            <person name="Chen C."/>
            <person name="Shaw J."/>
            <person name="Wu H."/>
            <person name="Hsiao K."/>
            <person name="Chao Y."/>
            <person name="Chu M."/>
            <person name="Cheng C."/>
            <person name="Hour A."/>
            <person name="Lee P."/>
            <person name="Lin S."/>
            <person name="Lin Y."/>
            <person name="Liou J."/>
            <person name="Liu S."/>
            <person name="Hsing Y."/>
            <person name="Raghuvanshi S."/>
            <person name="Mohanty A."/>
            <person name="Bharti A.K."/>
            <person name="Gaur A."/>
            <person name="Gupta V."/>
            <person name="Kumar D."/>
            <person name="Ravi V."/>
            <person name="Vij S."/>
            <person name="Kapur A."/>
            <person name="Khurana P."/>
            <person name="Khurana P."/>
            <person name="Khurana J.P."/>
            <person name="Tyagi A.K."/>
            <person name="Gaikwad K."/>
            <person name="Singh A."/>
            <person name="Dalal V."/>
            <person name="Srivastava S."/>
            <person name="Dixit A."/>
            <person name="Pal A.K."/>
            <person name="Ghazi I.A."/>
            <person name="Yadav M."/>
            <person name="Pandit A."/>
            <person name="Bhargava A."/>
            <person name="Sureshbabu K."/>
            <person name="Batra K."/>
            <person name="Sharma T.R."/>
            <person name="Mohapatra T."/>
            <person name="Singh N.K."/>
            <person name="Messing J."/>
            <person name="Nelson A.B."/>
            <person name="Fuks G."/>
            <person name="Kavchok S."/>
            <person name="Keizer G."/>
            <person name="Linton E."/>
            <person name="Llaca V."/>
            <person name="Song R."/>
            <person name="Tanyolac B."/>
            <person name="Young S."/>
            <person name="Ho-Il K."/>
            <person name="Hahn J.H."/>
            <person name="Sangsakoo G."/>
            <person name="Vanavichit A."/>
            <person name="de Mattos Luiz.A.T."/>
            <person name="Zimmer P.D."/>
            <person name="Malone G."/>
            <person name="Dellagostin O."/>
            <person name="de Oliveira A.C."/>
            <person name="Bevan M."/>
            <person name="Bancroft I."/>
            <person name="Minx P."/>
            <person name="Cordum H."/>
            <person name="Wilson R."/>
            <person name="Cheng Z."/>
            <person name="Jin W."/>
            <person name="Jiang J."/>
            <person name="Leong S.A."/>
            <person name="Iwama H."/>
            <person name="Gojobori T."/>
            <person name="Itoh T."/>
            <person name="Niimura Y."/>
            <person name="Fujii Y."/>
            <person name="Habara T."/>
            <person name="Sakai H."/>
            <person name="Sato Y."/>
            <person name="Wilson G."/>
            <person name="Kumar K."/>
            <person name="McCouch S."/>
            <person name="Juretic N."/>
            <person name="Hoen D."/>
            <person name="Wright S."/>
            <person name="Bruskiewich R."/>
            <person name="Bureau T."/>
            <person name="Miyao A."/>
            <person name="Hirochika H."/>
            <person name="Nishikawa T."/>
            <person name="Kadowaki K."/>
            <person name="Sugiura M."/>
            <person name="Burr B."/>
            <person name="Sasaki T."/>
        </authorList>
    </citation>
    <scope>NUCLEOTIDE SEQUENCE [LARGE SCALE GENOMIC DNA]</scope>
    <source>
        <strain evidence="2">cv. Nipponbare</strain>
    </source>
</reference>
<reference evidence="2" key="2">
    <citation type="journal article" date="2008" name="Nucleic Acids Res.">
        <title>The rice annotation project database (RAP-DB): 2008 update.</title>
        <authorList>
            <consortium name="The rice annotation project (RAP)"/>
        </authorList>
    </citation>
    <scope>GENOME REANNOTATION</scope>
    <source>
        <strain evidence="2">cv. Nipponbare</strain>
    </source>
</reference>
<protein>
    <submittedName>
        <fullName evidence="1">Uncharacterized protein</fullName>
    </submittedName>
</protein>
<proteinExistence type="predicted"/>